<proteinExistence type="inferred from homology"/>
<keyword evidence="2" id="KW-0143">Chaperone</keyword>
<keyword evidence="5" id="KW-1185">Reference proteome</keyword>
<dbReference type="Gene3D" id="1.10.4190.10">
    <property type="entry name" value="Urease accessory protein UreF"/>
    <property type="match status" value="1"/>
</dbReference>
<dbReference type="Pfam" id="PF01730">
    <property type="entry name" value="UreF"/>
    <property type="match status" value="1"/>
</dbReference>
<dbReference type="PANTHER" id="PTHR33620:SF1">
    <property type="entry name" value="UREASE ACCESSORY PROTEIN F"/>
    <property type="match status" value="1"/>
</dbReference>
<dbReference type="PANTHER" id="PTHR33620">
    <property type="entry name" value="UREASE ACCESSORY PROTEIN F"/>
    <property type="match status" value="1"/>
</dbReference>
<gene>
    <name evidence="4" type="ORF">HK100_006276</name>
</gene>
<reference evidence="4" key="1">
    <citation type="submission" date="2020-05" db="EMBL/GenBank/DDBJ databases">
        <title>Phylogenomic resolution of chytrid fungi.</title>
        <authorList>
            <person name="Stajich J.E."/>
            <person name="Amses K."/>
            <person name="Simmons R."/>
            <person name="Seto K."/>
            <person name="Myers J."/>
            <person name="Bonds A."/>
            <person name="Quandt C.A."/>
            <person name="Barry K."/>
            <person name="Liu P."/>
            <person name="Grigoriev I."/>
            <person name="Longcore J.E."/>
            <person name="James T.Y."/>
        </authorList>
    </citation>
    <scope>NUCLEOTIDE SEQUENCE</scope>
    <source>
        <strain evidence="4">JEL0513</strain>
    </source>
</reference>
<dbReference type="InterPro" id="IPR038277">
    <property type="entry name" value="UreF_sf"/>
</dbReference>
<sequence>MDHEREGLSGLTSAGAWLGLLLGDSGLPTGGFVYSAGLEAAAHAGHVTPAALHAHVAHALAAHARLAAPYAAAAWAIVDASPVCAALSLPPSSWAETLAAVRALDASCDAIVTSCAVARRASRAQGLAFIALVEKAFMAQSDADTDGVHPRFAPLLAAFRKLIRAHLTPGHLPVAFGVICRCLAIPIKTAQEILLFQFARSQVSAAVRLNIIGPYAGQRLLLSLRVDTANALAAVQQHVDRLTDAEQEWWRDEEEEEDKESNNGNNSTLLYLVKRAESQACQISPVLDVLQGMHDQLYSRLFNS</sequence>
<dbReference type="GO" id="GO:0016151">
    <property type="term" value="F:nickel cation binding"/>
    <property type="evidence" value="ECO:0007669"/>
    <property type="project" value="InterPro"/>
</dbReference>
<dbReference type="Proteomes" id="UP001211907">
    <property type="component" value="Unassembled WGS sequence"/>
</dbReference>
<evidence type="ECO:0000313" key="4">
    <source>
        <dbReference type="EMBL" id="KAJ3094101.1"/>
    </source>
</evidence>
<name>A0AAD5XBF5_9FUNG</name>
<evidence type="ECO:0000313" key="5">
    <source>
        <dbReference type="Proteomes" id="UP001211907"/>
    </source>
</evidence>
<evidence type="ECO:0000256" key="2">
    <source>
        <dbReference type="ARBA" id="ARBA00023186"/>
    </source>
</evidence>
<dbReference type="AlphaFoldDB" id="A0AAD5XBF5"/>
<evidence type="ECO:0008006" key="6">
    <source>
        <dbReference type="Google" id="ProtNLM"/>
    </source>
</evidence>
<accession>A0AAD5XBF5</accession>
<comment type="caution">
    <text evidence="4">The sequence shown here is derived from an EMBL/GenBank/DDBJ whole genome shotgun (WGS) entry which is preliminary data.</text>
</comment>
<comment type="similarity">
    <text evidence="3">Belongs to the UreF family.</text>
</comment>
<keyword evidence="1" id="KW-0996">Nickel insertion</keyword>
<protein>
    <recommendedName>
        <fullName evidence="6">Urease accessory protein UreF</fullName>
    </recommendedName>
</protein>
<dbReference type="EMBL" id="JADGJH010002913">
    <property type="protein sequence ID" value="KAJ3094101.1"/>
    <property type="molecule type" value="Genomic_DNA"/>
</dbReference>
<dbReference type="InterPro" id="IPR002639">
    <property type="entry name" value="UreF"/>
</dbReference>
<evidence type="ECO:0000256" key="1">
    <source>
        <dbReference type="ARBA" id="ARBA00022988"/>
    </source>
</evidence>
<organism evidence="4 5">
    <name type="scientific">Physocladia obscura</name>
    <dbReference type="NCBI Taxonomy" id="109957"/>
    <lineage>
        <taxon>Eukaryota</taxon>
        <taxon>Fungi</taxon>
        <taxon>Fungi incertae sedis</taxon>
        <taxon>Chytridiomycota</taxon>
        <taxon>Chytridiomycota incertae sedis</taxon>
        <taxon>Chytridiomycetes</taxon>
        <taxon>Chytridiales</taxon>
        <taxon>Chytriomycetaceae</taxon>
        <taxon>Physocladia</taxon>
    </lineage>
</organism>
<evidence type="ECO:0000256" key="3">
    <source>
        <dbReference type="ARBA" id="ARBA00046339"/>
    </source>
</evidence>